<proteinExistence type="predicted"/>
<evidence type="ECO:0000313" key="1">
    <source>
        <dbReference type="EMBL" id="ART31913.1"/>
    </source>
</evidence>
<sequence>MLVNALVSKRNSPLLMKSPSLPQHSCRTLSFNVLSFFMYSSFCPSDLSCHRNGRGTTS</sequence>
<gene>
    <name evidence="1" type="ORF">AEK19_MT1736</name>
</gene>
<keyword evidence="1" id="KW-0496">Mitochondrion</keyword>
<organism evidence="1">
    <name type="scientific">Utricularia reniformis</name>
    <dbReference type="NCBI Taxonomy" id="192314"/>
    <lineage>
        <taxon>Eukaryota</taxon>
        <taxon>Viridiplantae</taxon>
        <taxon>Streptophyta</taxon>
        <taxon>Embryophyta</taxon>
        <taxon>Tracheophyta</taxon>
        <taxon>Spermatophyta</taxon>
        <taxon>Magnoliopsida</taxon>
        <taxon>eudicotyledons</taxon>
        <taxon>Gunneridae</taxon>
        <taxon>Pentapetalae</taxon>
        <taxon>asterids</taxon>
        <taxon>lamiids</taxon>
        <taxon>Lamiales</taxon>
        <taxon>Lentibulariaceae</taxon>
        <taxon>Utricularia</taxon>
    </lineage>
</organism>
<dbReference type="EMBL" id="KY774314">
    <property type="protein sequence ID" value="ART31913.1"/>
    <property type="molecule type" value="Genomic_DNA"/>
</dbReference>
<protein>
    <submittedName>
        <fullName evidence="1">Uncharacterized protein</fullName>
    </submittedName>
</protein>
<reference evidence="1" key="1">
    <citation type="submission" date="2017-03" db="EMBL/GenBank/DDBJ databases">
        <title>The mitochondrial genome of the carnivorous plant Utricularia reniformis (Lentibulariaceae): structure, comparative analysis and evolutionary landmarks.</title>
        <authorList>
            <person name="Silva S.R."/>
            <person name="Alvarenga D.O."/>
            <person name="Michael T.P."/>
            <person name="Miranda V.F.O."/>
            <person name="Varani A.M."/>
        </authorList>
    </citation>
    <scope>NUCLEOTIDE SEQUENCE</scope>
</reference>
<geneLocation type="mitochondrion" evidence="1"/>
<name>A0A1Y0B3F7_9LAMI</name>
<dbReference type="AlphaFoldDB" id="A0A1Y0B3F7"/>
<accession>A0A1Y0B3F7</accession>